<dbReference type="InterPro" id="IPR050153">
    <property type="entry name" value="Metal_Ion_Import_ABC"/>
</dbReference>
<evidence type="ECO:0000259" key="6">
    <source>
        <dbReference type="PROSITE" id="PS50893"/>
    </source>
</evidence>
<evidence type="ECO:0000256" key="3">
    <source>
        <dbReference type="ARBA" id="ARBA00022741"/>
    </source>
</evidence>
<evidence type="ECO:0000256" key="1">
    <source>
        <dbReference type="ARBA" id="ARBA00005417"/>
    </source>
</evidence>
<evidence type="ECO:0000313" key="8">
    <source>
        <dbReference type="Proteomes" id="UP001051844"/>
    </source>
</evidence>
<organism evidence="7 8">
    <name type="scientific">Streptomyces albidoflavus</name>
    <dbReference type="NCBI Taxonomy" id="1886"/>
    <lineage>
        <taxon>Bacteria</taxon>
        <taxon>Bacillati</taxon>
        <taxon>Actinomycetota</taxon>
        <taxon>Actinomycetes</taxon>
        <taxon>Kitasatosporales</taxon>
        <taxon>Streptomycetaceae</taxon>
        <taxon>Streptomyces</taxon>
        <taxon>Streptomyces albidoflavus group</taxon>
    </lineage>
</organism>
<dbReference type="Proteomes" id="UP001051844">
    <property type="component" value="Unassembled WGS sequence"/>
</dbReference>
<dbReference type="Pfam" id="PF00005">
    <property type="entry name" value="ABC_tran"/>
    <property type="match status" value="1"/>
</dbReference>
<protein>
    <submittedName>
        <fullName evidence="7">ABC transporter ATP-binding protein</fullName>
    </submittedName>
</protein>
<dbReference type="SMART" id="SM00382">
    <property type="entry name" value="AAA"/>
    <property type="match status" value="1"/>
</dbReference>
<keyword evidence="4 7" id="KW-0067">ATP-binding</keyword>
<keyword evidence="2" id="KW-0813">Transport</keyword>
<proteinExistence type="inferred from homology"/>
<dbReference type="AlphaFoldDB" id="A0AA37C4F6"/>
<dbReference type="PROSITE" id="PS50893">
    <property type="entry name" value="ABC_TRANSPORTER_2"/>
    <property type="match status" value="1"/>
</dbReference>
<dbReference type="InterPro" id="IPR047748">
    <property type="entry name" value="AztA-like"/>
</dbReference>
<evidence type="ECO:0000313" key="7">
    <source>
        <dbReference type="EMBL" id="GHI49921.1"/>
    </source>
</evidence>
<sequence>MPRSTTQVPARAQTSETSTPPHKARCTKATSKGAVNHSMERDPTMKTIIITINEREALRMRWQVALDEVSAGYAGRPVLRRLSAHIPAFATTALVGPNGSGKSTLLGVIAGVIPVAAGEVAHRTDGRPAFVVQRSRVADVLPLTVRDAVAMGRWARRGPWRRLSRSDRRVVETSMERLGIADLAGRQLGEVSGGQRQRALVAQGLAQEAELLLLDEPTTGLDMAARQLITDVLAEAVADGVTVVQATHDLDAAREAECVLLLQEGRLVASGAPATVLTGDTVERIWHSPRPAGTFVPAERPV</sequence>
<name>A0AA37C4F6_9ACTN</name>
<comment type="similarity">
    <text evidence="1">Belongs to the ABC transporter superfamily.</text>
</comment>
<evidence type="ECO:0000256" key="5">
    <source>
        <dbReference type="SAM" id="MobiDB-lite"/>
    </source>
</evidence>
<feature type="region of interest" description="Disordered" evidence="5">
    <location>
        <begin position="1"/>
        <end position="39"/>
    </location>
</feature>
<dbReference type="InterPro" id="IPR003593">
    <property type="entry name" value="AAA+_ATPase"/>
</dbReference>
<feature type="compositionally biased region" description="Polar residues" evidence="5">
    <location>
        <begin position="1"/>
        <end position="20"/>
    </location>
</feature>
<comment type="caution">
    <text evidence="7">The sequence shown here is derived from an EMBL/GenBank/DDBJ whole genome shotgun (WGS) entry which is preliminary data.</text>
</comment>
<gene>
    <name evidence="7" type="ORF">ScoT_60950</name>
</gene>
<dbReference type="PANTHER" id="PTHR42734:SF5">
    <property type="entry name" value="IRON TRANSPORT SYSTEM ATP-BINDING PROTEIN HI_0361-RELATED"/>
    <property type="match status" value="1"/>
</dbReference>
<dbReference type="InterPro" id="IPR017871">
    <property type="entry name" value="ABC_transporter-like_CS"/>
</dbReference>
<dbReference type="PROSITE" id="PS00211">
    <property type="entry name" value="ABC_TRANSPORTER_1"/>
    <property type="match status" value="1"/>
</dbReference>
<dbReference type="InterPro" id="IPR027417">
    <property type="entry name" value="P-loop_NTPase"/>
</dbReference>
<dbReference type="GO" id="GO:0016887">
    <property type="term" value="F:ATP hydrolysis activity"/>
    <property type="evidence" value="ECO:0007669"/>
    <property type="project" value="InterPro"/>
</dbReference>
<dbReference type="InterPro" id="IPR003439">
    <property type="entry name" value="ABC_transporter-like_ATP-bd"/>
</dbReference>
<dbReference type="EMBL" id="BNDZ01000005">
    <property type="protein sequence ID" value="GHI49921.1"/>
    <property type="molecule type" value="Genomic_DNA"/>
</dbReference>
<reference evidence="7" key="1">
    <citation type="submission" date="2022-09" db="EMBL/GenBank/DDBJ databases">
        <title>Whole genome shotgun sequence of Streptomyces albidoflavus NBRC 12854.</title>
        <authorList>
            <person name="Komaki H."/>
            <person name="Tamura T."/>
        </authorList>
    </citation>
    <scope>NUCLEOTIDE SEQUENCE</scope>
    <source>
        <strain evidence="7">NBRC 12854</strain>
    </source>
</reference>
<dbReference type="SUPFAM" id="SSF52540">
    <property type="entry name" value="P-loop containing nucleoside triphosphate hydrolases"/>
    <property type="match status" value="1"/>
</dbReference>
<dbReference type="Gene3D" id="3.40.50.300">
    <property type="entry name" value="P-loop containing nucleotide triphosphate hydrolases"/>
    <property type="match status" value="1"/>
</dbReference>
<dbReference type="GO" id="GO:0005524">
    <property type="term" value="F:ATP binding"/>
    <property type="evidence" value="ECO:0007669"/>
    <property type="project" value="UniProtKB-KW"/>
</dbReference>
<accession>A0AA37C4F6</accession>
<feature type="domain" description="ABC transporter" evidence="6">
    <location>
        <begin position="64"/>
        <end position="289"/>
    </location>
</feature>
<dbReference type="NCBIfam" id="NF040873">
    <property type="entry name" value="AztA"/>
    <property type="match status" value="1"/>
</dbReference>
<keyword evidence="3" id="KW-0547">Nucleotide-binding</keyword>
<evidence type="ECO:0000256" key="2">
    <source>
        <dbReference type="ARBA" id="ARBA00022448"/>
    </source>
</evidence>
<evidence type="ECO:0000256" key="4">
    <source>
        <dbReference type="ARBA" id="ARBA00022840"/>
    </source>
</evidence>
<dbReference type="PANTHER" id="PTHR42734">
    <property type="entry name" value="METAL TRANSPORT SYSTEM ATP-BINDING PROTEIN TM_0124-RELATED"/>
    <property type="match status" value="1"/>
</dbReference>